<organism evidence="2 3">
    <name type="scientific">Triparma laevis f. longispina</name>
    <dbReference type="NCBI Taxonomy" id="1714387"/>
    <lineage>
        <taxon>Eukaryota</taxon>
        <taxon>Sar</taxon>
        <taxon>Stramenopiles</taxon>
        <taxon>Ochrophyta</taxon>
        <taxon>Bolidophyceae</taxon>
        <taxon>Parmales</taxon>
        <taxon>Triparmaceae</taxon>
        <taxon>Triparma</taxon>
    </lineage>
</organism>
<gene>
    <name evidence="2" type="ORF">TrLO_g11733</name>
</gene>
<protein>
    <submittedName>
        <fullName evidence="2">Uncharacterized protein</fullName>
    </submittedName>
</protein>
<sequence>MQWEWDSTVDKSTVVRLCLNCNPACVNFNSSVNPHRHATGGMCGACNQKWNRLPPSGRWKVRHCTSRCRCIKCFPITLPTTTILADLYKKVRRKTAVGCVNCEETCPNKNLPAVAKKHATSGMCGSCTQRWNRHANARWPVTICTSKCRCDRCRSTPMLEEHKIADLHTSVFDPRMLAQAATRVGEGGGGGVQLSPQRKQPPAWPTQQQSAATHQIAHQQYMQALAQQAKIRATHLPTPAPTAPGMMNPMGYPLYPNPYATAATMATAQKQQQQVAIFAQQQQHQAALALVGSATLPNPIPAPAPAPAPLPLPPAHHHGTRTSSAASSISTSASTTSLYPLTNVLPPAPTGPASVLTTATLYANQIMEQLVQHQNTQRSQLIASQKQEKDTILAHLASNQSFPSAKYFAMECEPFPGVGAGVTPAAVPVAPVAPIAAPIVAPIAEPPVTEVAIVVASLATSAAPVTVTADADAELLLPTDKVDEPPPTSVWVKTQWPLVPELAEDSKTGKLYGPEEATLIVGASKIPVEGMEWMFEEEKKHKTRPRKKKAKLNPDPPATAPGTVSIPRCFQNNVYNVGDLQPAAIQLFKTVLDLCSNPSHDYSSVFKCDIFEGGGFKICSSSDSSMKLSRITMRGIGLDGWTAELLARFILSADFQRPEFDEVTRECFEKQPNSRIVHETFKAHCPYLVVEREEVRFEAWSRVGKDSYFIAGQSVGYGGLGPSDGQAVKVDCDVIGYWIRQNGNGVELDVVHRCDLKGTVSSALVQTMYAISCADWRNLFIQENEGVKAFKTKLGDCSCCDFFANKLESGMDEQVDQLLGGGVTVRVS</sequence>
<reference evidence="3" key="1">
    <citation type="journal article" date="2023" name="Commun. Biol.">
        <title>Genome analysis of Parmales, the sister group of diatoms, reveals the evolutionary specialization of diatoms from phago-mixotrophs to photoautotrophs.</title>
        <authorList>
            <person name="Ban H."/>
            <person name="Sato S."/>
            <person name="Yoshikawa S."/>
            <person name="Yamada K."/>
            <person name="Nakamura Y."/>
            <person name="Ichinomiya M."/>
            <person name="Sato N."/>
            <person name="Blanc-Mathieu R."/>
            <person name="Endo H."/>
            <person name="Kuwata A."/>
            <person name="Ogata H."/>
        </authorList>
    </citation>
    <scope>NUCLEOTIDE SEQUENCE [LARGE SCALE GENOMIC DNA]</scope>
    <source>
        <strain evidence="3">NIES 3700</strain>
    </source>
</reference>
<dbReference type="InterPro" id="IPR023393">
    <property type="entry name" value="START-like_dom_sf"/>
</dbReference>
<dbReference type="OrthoDB" id="10582760at2759"/>
<dbReference type="SUPFAM" id="SSF55961">
    <property type="entry name" value="Bet v1-like"/>
    <property type="match status" value="1"/>
</dbReference>
<dbReference type="EMBL" id="BRXW01000018">
    <property type="protein sequence ID" value="GMH99993.1"/>
    <property type="molecule type" value="Genomic_DNA"/>
</dbReference>
<dbReference type="Gene3D" id="3.30.530.20">
    <property type="match status" value="1"/>
</dbReference>
<evidence type="ECO:0000256" key="1">
    <source>
        <dbReference type="SAM" id="MobiDB-lite"/>
    </source>
</evidence>
<proteinExistence type="predicted"/>
<comment type="caution">
    <text evidence="2">The sequence shown here is derived from an EMBL/GenBank/DDBJ whole genome shotgun (WGS) entry which is preliminary data.</text>
</comment>
<feature type="region of interest" description="Disordered" evidence="1">
    <location>
        <begin position="539"/>
        <end position="563"/>
    </location>
</feature>
<feature type="compositionally biased region" description="Pro residues" evidence="1">
    <location>
        <begin position="300"/>
        <end position="314"/>
    </location>
</feature>
<feature type="compositionally biased region" description="Low complexity" evidence="1">
    <location>
        <begin position="322"/>
        <end position="331"/>
    </location>
</feature>
<feature type="region of interest" description="Disordered" evidence="1">
    <location>
        <begin position="300"/>
        <end position="331"/>
    </location>
</feature>
<feature type="region of interest" description="Disordered" evidence="1">
    <location>
        <begin position="184"/>
        <end position="204"/>
    </location>
</feature>
<accession>A0A9W7F1T6</accession>
<feature type="compositionally biased region" description="Basic residues" evidence="1">
    <location>
        <begin position="541"/>
        <end position="551"/>
    </location>
</feature>
<dbReference type="Proteomes" id="UP001165122">
    <property type="component" value="Unassembled WGS sequence"/>
</dbReference>
<dbReference type="AlphaFoldDB" id="A0A9W7F1T6"/>
<evidence type="ECO:0000313" key="2">
    <source>
        <dbReference type="EMBL" id="GMH99993.1"/>
    </source>
</evidence>
<keyword evidence="3" id="KW-1185">Reference proteome</keyword>
<name>A0A9W7F1T6_9STRA</name>
<evidence type="ECO:0000313" key="3">
    <source>
        <dbReference type="Proteomes" id="UP001165122"/>
    </source>
</evidence>